<dbReference type="PANTHER" id="PTHR31625">
    <property type="match status" value="1"/>
</dbReference>
<evidence type="ECO:0000256" key="2">
    <source>
        <dbReference type="ARBA" id="ARBA00023315"/>
    </source>
</evidence>
<dbReference type="AlphaFoldDB" id="A0A9Q0GD92"/>
<proteinExistence type="predicted"/>
<comment type="caution">
    <text evidence="3">The sequence shown here is derived from an EMBL/GenBank/DDBJ whole genome shotgun (WGS) entry which is preliminary data.</text>
</comment>
<protein>
    <submittedName>
        <fullName evidence="3">Uncharacterized protein</fullName>
    </submittedName>
</protein>
<organism evidence="3 4">
    <name type="scientific">Turnera subulata</name>
    <dbReference type="NCBI Taxonomy" id="218843"/>
    <lineage>
        <taxon>Eukaryota</taxon>
        <taxon>Viridiplantae</taxon>
        <taxon>Streptophyta</taxon>
        <taxon>Embryophyta</taxon>
        <taxon>Tracheophyta</taxon>
        <taxon>Spermatophyta</taxon>
        <taxon>Magnoliopsida</taxon>
        <taxon>eudicotyledons</taxon>
        <taxon>Gunneridae</taxon>
        <taxon>Pentapetalae</taxon>
        <taxon>rosids</taxon>
        <taxon>fabids</taxon>
        <taxon>Malpighiales</taxon>
        <taxon>Passifloraceae</taxon>
        <taxon>Turnera</taxon>
    </lineage>
</organism>
<keyword evidence="1" id="KW-0808">Transferase</keyword>
<dbReference type="Gene3D" id="3.30.559.10">
    <property type="entry name" value="Chloramphenicol acetyltransferase-like domain"/>
    <property type="match status" value="2"/>
</dbReference>
<keyword evidence="4" id="KW-1185">Reference proteome</keyword>
<evidence type="ECO:0000256" key="1">
    <source>
        <dbReference type="ARBA" id="ARBA00022679"/>
    </source>
</evidence>
<dbReference type="Pfam" id="PF02458">
    <property type="entry name" value="Transferase"/>
    <property type="match status" value="1"/>
</dbReference>
<evidence type="ECO:0000313" key="3">
    <source>
        <dbReference type="EMBL" id="KAJ4847538.1"/>
    </source>
</evidence>
<accession>A0A9Q0GD92</accession>
<gene>
    <name evidence="3" type="ORF">Tsubulata_003969</name>
</gene>
<dbReference type="OrthoDB" id="1862401at2759"/>
<evidence type="ECO:0000313" key="4">
    <source>
        <dbReference type="Proteomes" id="UP001141552"/>
    </source>
</evidence>
<reference evidence="3" key="1">
    <citation type="submission" date="2022-02" db="EMBL/GenBank/DDBJ databases">
        <authorList>
            <person name="Henning P.M."/>
            <person name="McCubbin A.G."/>
            <person name="Shore J.S."/>
        </authorList>
    </citation>
    <scope>NUCLEOTIDE SEQUENCE</scope>
    <source>
        <strain evidence="3">F60SS</strain>
        <tissue evidence="3">Leaves</tissue>
    </source>
</reference>
<sequence length="472" mass="52487">MASSSDNIKVVEVSRVTPSSDSNESSTEFSLPLTFFDIYWLKFPPVKRIYFYKLSTESSSTPAYFNTVILPKLKHSLSLTLPHFLPLAGNLVWPPHAAKPFVIYKPKDGVWLTVAESSTGDEFDRLSTHEPRYAVESHPYLPELLTSNEVAAVLSLQITFFPSKGFSVGYAINHAVVDGQSIVMFMKAWAHMCNCDQENPSLMPELTPFLDRSVVQDPEGTDMEYLKVWSTIKWPGLDPNPRSLQLLPASKVSPNIVRATFKLTRQEKKKLREKVLSQLNESSTEEDMKQVRLSTFVLAFAYTLVCIVKAKGKEIERRIKLGFAVDCRARLDPPIPSNYFGSCIIGASSSCVEAESLLQENGIISAVERLREMIKGLEKGVLEGAKEKFKEDMTPEPGTGAIWTAGSTRFDVYGVDFGWGRPVFTEVTTIDRTGAVSFTASRDGDGGVEVGVVLNNNDQMEVFQDLFHGGLK</sequence>
<dbReference type="InterPro" id="IPR023213">
    <property type="entry name" value="CAT-like_dom_sf"/>
</dbReference>
<dbReference type="InterPro" id="IPR051504">
    <property type="entry name" value="Plant_metabolite_acyltrans"/>
</dbReference>
<dbReference type="GO" id="GO:0016747">
    <property type="term" value="F:acyltransferase activity, transferring groups other than amino-acyl groups"/>
    <property type="evidence" value="ECO:0007669"/>
    <property type="project" value="UniProtKB-ARBA"/>
</dbReference>
<keyword evidence="2" id="KW-0012">Acyltransferase</keyword>
<reference evidence="3" key="2">
    <citation type="journal article" date="2023" name="Plants (Basel)">
        <title>Annotation of the Turnera subulata (Passifloraceae) Draft Genome Reveals the S-Locus Evolved after the Divergence of Turneroideae from Passifloroideae in a Stepwise Manner.</title>
        <authorList>
            <person name="Henning P.M."/>
            <person name="Roalson E.H."/>
            <person name="Mir W."/>
            <person name="McCubbin A.G."/>
            <person name="Shore J.S."/>
        </authorList>
    </citation>
    <scope>NUCLEOTIDE SEQUENCE</scope>
    <source>
        <strain evidence="3">F60SS</strain>
    </source>
</reference>
<dbReference type="Proteomes" id="UP001141552">
    <property type="component" value="Unassembled WGS sequence"/>
</dbReference>
<dbReference type="EMBL" id="JAKUCV010001129">
    <property type="protein sequence ID" value="KAJ4847538.1"/>
    <property type="molecule type" value="Genomic_DNA"/>
</dbReference>
<name>A0A9Q0GD92_9ROSI</name>